<gene>
    <name evidence="2" type="ORF">COY37_02665</name>
</gene>
<dbReference type="Gene3D" id="1.10.10.2910">
    <property type="match status" value="1"/>
</dbReference>
<dbReference type="RefSeq" id="WP_286975936.1">
    <property type="nucleotide sequence ID" value="NZ_PEXG01000019.1"/>
</dbReference>
<dbReference type="Pfam" id="PF06114">
    <property type="entry name" value="Peptidase_M78"/>
    <property type="match status" value="1"/>
</dbReference>
<dbReference type="EMBL" id="PFNG01000065">
    <property type="protein sequence ID" value="PIZ41222.1"/>
    <property type="molecule type" value="Genomic_DNA"/>
</dbReference>
<dbReference type="AlphaFoldDB" id="A0A2M7TAB8"/>
<name>A0A2M7TAB8_9ACTN</name>
<proteinExistence type="predicted"/>
<dbReference type="InterPro" id="IPR010359">
    <property type="entry name" value="IrrE_HExxH"/>
</dbReference>
<evidence type="ECO:0000313" key="3">
    <source>
        <dbReference type="Proteomes" id="UP000230956"/>
    </source>
</evidence>
<protein>
    <recommendedName>
        <fullName evidence="1">IrrE N-terminal-like domain-containing protein</fullName>
    </recommendedName>
</protein>
<evidence type="ECO:0000313" key="2">
    <source>
        <dbReference type="EMBL" id="PIZ41222.1"/>
    </source>
</evidence>
<sequence length="139" mass="15722">MNIARKTALEVVEKYGNGLQGILDAEGVQIIYFALAGRLKELYFGDFIILKSGLPEAERHELIAHALGHHFLHAGNHFFVSTSDTNPWDKLQERQAEVFAAYLLMPKVNNLSVQEIANSFTVTEKFASFRLKLLKAYKQ</sequence>
<organism evidence="2 3">
    <name type="scientific">Candidatus Aquicultor secundus</name>
    <dbReference type="NCBI Taxonomy" id="1973895"/>
    <lineage>
        <taxon>Bacteria</taxon>
        <taxon>Bacillati</taxon>
        <taxon>Actinomycetota</taxon>
        <taxon>Candidatus Aquicultoria</taxon>
        <taxon>Candidatus Aquicultorales</taxon>
        <taxon>Candidatus Aquicultoraceae</taxon>
        <taxon>Candidatus Aquicultor</taxon>
    </lineage>
</organism>
<accession>A0A2M7TAB8</accession>
<feature type="domain" description="IrrE N-terminal-like" evidence="1">
    <location>
        <begin position="26"/>
        <end position="131"/>
    </location>
</feature>
<evidence type="ECO:0000259" key="1">
    <source>
        <dbReference type="Pfam" id="PF06114"/>
    </source>
</evidence>
<comment type="caution">
    <text evidence="2">The sequence shown here is derived from an EMBL/GenBank/DDBJ whole genome shotgun (WGS) entry which is preliminary data.</text>
</comment>
<dbReference type="Proteomes" id="UP000230956">
    <property type="component" value="Unassembled WGS sequence"/>
</dbReference>
<reference evidence="3" key="1">
    <citation type="submission" date="2017-09" db="EMBL/GenBank/DDBJ databases">
        <title>Depth-based differentiation of microbial function through sediment-hosted aquifers and enrichment of novel symbionts in the deep terrestrial subsurface.</title>
        <authorList>
            <person name="Probst A.J."/>
            <person name="Ladd B."/>
            <person name="Jarett J.K."/>
            <person name="Geller-Mcgrath D.E."/>
            <person name="Sieber C.M.K."/>
            <person name="Emerson J.B."/>
            <person name="Anantharaman K."/>
            <person name="Thomas B.C."/>
            <person name="Malmstrom R."/>
            <person name="Stieglmeier M."/>
            <person name="Klingl A."/>
            <person name="Woyke T."/>
            <person name="Ryan C.M."/>
            <person name="Banfield J.F."/>
        </authorList>
    </citation>
    <scope>NUCLEOTIDE SEQUENCE [LARGE SCALE GENOMIC DNA]</scope>
</reference>